<comment type="caution">
    <text evidence="1">The sequence shown here is derived from an EMBL/GenBank/DDBJ whole genome shotgun (WGS) entry which is preliminary data.</text>
</comment>
<dbReference type="PANTHER" id="PTHR33103:SF19">
    <property type="entry name" value="OS09G0544700 PROTEIN"/>
    <property type="match status" value="1"/>
</dbReference>
<keyword evidence="2" id="KW-1185">Reference proteome</keyword>
<evidence type="ECO:0000313" key="2">
    <source>
        <dbReference type="Proteomes" id="UP000824469"/>
    </source>
</evidence>
<proteinExistence type="predicted"/>
<gene>
    <name evidence="1" type="ORF">KI387_037621</name>
</gene>
<feature type="non-terminal residue" evidence="1">
    <location>
        <position position="1"/>
    </location>
</feature>
<dbReference type="Pfam" id="PF05056">
    <property type="entry name" value="DUF674"/>
    <property type="match status" value="1"/>
</dbReference>
<dbReference type="Proteomes" id="UP000824469">
    <property type="component" value="Unassembled WGS sequence"/>
</dbReference>
<accession>A0AA38L6E3</accession>
<evidence type="ECO:0000313" key="1">
    <source>
        <dbReference type="EMBL" id="KAH9309710.1"/>
    </source>
</evidence>
<sequence>MKLLSTMEGHRIVGSATNLYESLDKLPLVLMSGDKSELLNPKVVSRCSPSILEIDYGERLGHGDNFYVCANNHNNVFGDRTTTHSLSRQAGETCVCGNAMSCTVEFRQKGISETNSRGTAGEGSSGCGGGYVKETVTFIITDDLKVMPSSTIASITLLNRLNISDLSQLEERSAEVGPKQALALLFASLCSTTPLNDVFGVTVSTFAQEEGSDT</sequence>
<dbReference type="EMBL" id="JAHRHJ020000007">
    <property type="protein sequence ID" value="KAH9309710.1"/>
    <property type="molecule type" value="Genomic_DNA"/>
</dbReference>
<dbReference type="AlphaFoldDB" id="A0AA38L6E3"/>
<dbReference type="PANTHER" id="PTHR33103">
    <property type="entry name" value="OS01G0153900 PROTEIN"/>
    <property type="match status" value="1"/>
</dbReference>
<name>A0AA38L6E3_TAXCH</name>
<dbReference type="OMA" id="MEGHRIV"/>
<organism evidence="1 2">
    <name type="scientific">Taxus chinensis</name>
    <name type="common">Chinese yew</name>
    <name type="synonym">Taxus wallichiana var. chinensis</name>
    <dbReference type="NCBI Taxonomy" id="29808"/>
    <lineage>
        <taxon>Eukaryota</taxon>
        <taxon>Viridiplantae</taxon>
        <taxon>Streptophyta</taxon>
        <taxon>Embryophyta</taxon>
        <taxon>Tracheophyta</taxon>
        <taxon>Spermatophyta</taxon>
        <taxon>Pinopsida</taxon>
        <taxon>Pinidae</taxon>
        <taxon>Conifers II</taxon>
        <taxon>Cupressales</taxon>
        <taxon>Taxaceae</taxon>
        <taxon>Taxus</taxon>
    </lineage>
</organism>
<reference evidence="1 2" key="1">
    <citation type="journal article" date="2021" name="Nat. Plants">
        <title>The Taxus genome provides insights into paclitaxel biosynthesis.</title>
        <authorList>
            <person name="Xiong X."/>
            <person name="Gou J."/>
            <person name="Liao Q."/>
            <person name="Li Y."/>
            <person name="Zhou Q."/>
            <person name="Bi G."/>
            <person name="Li C."/>
            <person name="Du R."/>
            <person name="Wang X."/>
            <person name="Sun T."/>
            <person name="Guo L."/>
            <person name="Liang H."/>
            <person name="Lu P."/>
            <person name="Wu Y."/>
            <person name="Zhang Z."/>
            <person name="Ro D.K."/>
            <person name="Shang Y."/>
            <person name="Huang S."/>
            <person name="Yan J."/>
        </authorList>
    </citation>
    <scope>NUCLEOTIDE SEQUENCE [LARGE SCALE GENOMIC DNA]</scope>
    <source>
        <strain evidence="1">Ta-2019</strain>
    </source>
</reference>
<dbReference type="InterPro" id="IPR007750">
    <property type="entry name" value="DUF674"/>
</dbReference>
<protein>
    <submittedName>
        <fullName evidence="1">Uncharacterized protein</fullName>
    </submittedName>
</protein>